<feature type="domain" description="ShKT" evidence="3">
    <location>
        <begin position="21"/>
        <end position="60"/>
    </location>
</feature>
<dbReference type="WBParaSite" id="HCON_00153695-00001">
    <property type="protein sequence ID" value="HCON_00153695-00001"/>
    <property type="gene ID" value="HCON_00153695"/>
</dbReference>
<keyword evidence="2" id="KW-0732">Signal</keyword>
<sequence>MRAILFLLCILVVVASQTKKCEDYKGDGFSCSDAKAFCTSKSYLIQKMMKFACPKTCGLC</sequence>
<name>A0A7I4YWF2_HAECO</name>
<dbReference type="InterPro" id="IPR003582">
    <property type="entry name" value="ShKT_dom"/>
</dbReference>
<evidence type="ECO:0000256" key="1">
    <source>
        <dbReference type="PROSITE-ProRule" id="PRU01005"/>
    </source>
</evidence>
<accession>A0A7I4YWF2</accession>
<dbReference type="PROSITE" id="PS51670">
    <property type="entry name" value="SHKT"/>
    <property type="match status" value="1"/>
</dbReference>
<protein>
    <submittedName>
        <fullName evidence="5">ShKT domain-containing protein</fullName>
    </submittedName>
</protein>
<evidence type="ECO:0000313" key="4">
    <source>
        <dbReference type="Proteomes" id="UP000025227"/>
    </source>
</evidence>
<evidence type="ECO:0000259" key="3">
    <source>
        <dbReference type="PROSITE" id="PS51670"/>
    </source>
</evidence>
<keyword evidence="4" id="KW-1185">Reference proteome</keyword>
<dbReference type="Proteomes" id="UP000025227">
    <property type="component" value="Unplaced"/>
</dbReference>
<feature type="signal peptide" evidence="2">
    <location>
        <begin position="1"/>
        <end position="16"/>
    </location>
</feature>
<reference evidence="5" key="1">
    <citation type="submission" date="2020-12" db="UniProtKB">
        <authorList>
            <consortium name="WormBaseParasite"/>
        </authorList>
    </citation>
    <scope>IDENTIFICATION</scope>
    <source>
        <strain evidence="5">MHco3</strain>
    </source>
</reference>
<comment type="caution">
    <text evidence="1">Lacks conserved residue(s) required for the propagation of feature annotation.</text>
</comment>
<evidence type="ECO:0000313" key="5">
    <source>
        <dbReference type="WBParaSite" id="HCON_00153695-00001"/>
    </source>
</evidence>
<dbReference type="AlphaFoldDB" id="A0A7I4YWF2"/>
<evidence type="ECO:0000256" key="2">
    <source>
        <dbReference type="SAM" id="SignalP"/>
    </source>
</evidence>
<organism evidence="4 5">
    <name type="scientific">Haemonchus contortus</name>
    <name type="common">Barber pole worm</name>
    <dbReference type="NCBI Taxonomy" id="6289"/>
    <lineage>
        <taxon>Eukaryota</taxon>
        <taxon>Metazoa</taxon>
        <taxon>Ecdysozoa</taxon>
        <taxon>Nematoda</taxon>
        <taxon>Chromadorea</taxon>
        <taxon>Rhabditida</taxon>
        <taxon>Rhabditina</taxon>
        <taxon>Rhabditomorpha</taxon>
        <taxon>Strongyloidea</taxon>
        <taxon>Trichostrongylidae</taxon>
        <taxon>Haemonchus</taxon>
    </lineage>
</organism>
<dbReference type="Pfam" id="PF01549">
    <property type="entry name" value="ShK"/>
    <property type="match status" value="1"/>
</dbReference>
<feature type="chain" id="PRO_5035445108" evidence="2">
    <location>
        <begin position="17"/>
        <end position="60"/>
    </location>
</feature>
<proteinExistence type="predicted"/>
<dbReference type="Gene3D" id="1.10.10.1940">
    <property type="match status" value="1"/>
</dbReference>